<evidence type="ECO:0000313" key="2">
    <source>
        <dbReference type="EnsemblPlants" id="OPUNC10G14600.1"/>
    </source>
</evidence>
<dbReference type="InterPro" id="IPR019585">
    <property type="entry name" value="Rpn7/CSN1"/>
</dbReference>
<evidence type="ECO:0000259" key="1">
    <source>
        <dbReference type="PROSITE" id="PS50250"/>
    </source>
</evidence>
<dbReference type="EnsemblPlants" id="OPUNC10G14600.1">
    <property type="protein sequence ID" value="OPUNC10G14600.1"/>
    <property type="gene ID" value="OPUNC10G14600"/>
</dbReference>
<dbReference type="Gene3D" id="1.25.40.570">
    <property type="match status" value="1"/>
</dbReference>
<accession>A0A0E0M9W1</accession>
<dbReference type="InterPro" id="IPR011990">
    <property type="entry name" value="TPR-like_helical_dom_sf"/>
</dbReference>
<dbReference type="InterPro" id="IPR045135">
    <property type="entry name" value="Rpn7_N"/>
</dbReference>
<keyword evidence="3" id="KW-1185">Reference proteome</keyword>
<dbReference type="SUPFAM" id="SSF46785">
    <property type="entry name" value="Winged helix' DNA-binding domain"/>
    <property type="match status" value="1"/>
</dbReference>
<organism evidence="2">
    <name type="scientific">Oryza punctata</name>
    <name type="common">Red rice</name>
    <dbReference type="NCBI Taxonomy" id="4537"/>
    <lineage>
        <taxon>Eukaryota</taxon>
        <taxon>Viridiplantae</taxon>
        <taxon>Streptophyta</taxon>
        <taxon>Embryophyta</taxon>
        <taxon>Tracheophyta</taxon>
        <taxon>Spermatophyta</taxon>
        <taxon>Magnoliopsida</taxon>
        <taxon>Liliopsida</taxon>
        <taxon>Poales</taxon>
        <taxon>Poaceae</taxon>
        <taxon>BOP clade</taxon>
        <taxon>Oryzoideae</taxon>
        <taxon>Oryzeae</taxon>
        <taxon>Oryzinae</taxon>
        <taxon>Oryza</taxon>
    </lineage>
</organism>
<dbReference type="InterPro" id="IPR000717">
    <property type="entry name" value="PCI_dom"/>
</dbReference>
<dbReference type="PANTHER" id="PTHR14145:SF4">
    <property type="entry name" value="PCI DOMAIN-CONTAINING PROTEIN"/>
    <property type="match status" value="1"/>
</dbReference>
<sequence>MPPSPPTATILHRCSGCAAAASLIWRRNAARYTGRTRVSRLLFVADNCGSAPAMEAEALRMAYDESCGSESASPALHRAVFARIAGRLGPRYTLDQDWADATNPIKEGARMCLNELGDLYYALGQLPDALNNYAKTHNYATTSEHILQMWMNAILIRIELGMFTQVPHYVVNAEQTADNNLDRITVAKLQAAAGLAYLATKDYRFAAWKFTETGLELGDNFSKVIAPEDVAVYGGLCALASFDRSELKSKVIDNYYFHHFLELVPEVKGLVNDFFACRYASCMGYLEELKPNLLLDIYMHEHVETLYKEIRHKAIIHYTLPFIYVDLNRVAPEFKTSAPLLEKELAALITENKIQARIDSHNKILYAIRADERNETFRRVLQTCSEFERGVKSILLRANLLKHGHSRREVGL</sequence>
<dbReference type="eggNOG" id="KOG0686">
    <property type="taxonomic scope" value="Eukaryota"/>
</dbReference>
<evidence type="ECO:0000313" key="3">
    <source>
        <dbReference type="Proteomes" id="UP000026962"/>
    </source>
</evidence>
<reference evidence="2" key="2">
    <citation type="submission" date="2018-05" db="EMBL/GenBank/DDBJ databases">
        <title>OpunRS2 (Oryza punctata Reference Sequence Version 2).</title>
        <authorList>
            <person name="Zhang J."/>
            <person name="Kudrna D."/>
            <person name="Lee S."/>
            <person name="Talag J."/>
            <person name="Welchert J."/>
            <person name="Wing R.A."/>
        </authorList>
    </citation>
    <scope>NUCLEOTIDE SEQUENCE [LARGE SCALE GENOMIC DNA]</scope>
</reference>
<feature type="domain" description="PCI" evidence="1">
    <location>
        <begin position="203"/>
        <end position="372"/>
    </location>
</feature>
<dbReference type="Pfam" id="PF10602">
    <property type="entry name" value="RPN7"/>
    <property type="match status" value="1"/>
</dbReference>
<reference evidence="2" key="1">
    <citation type="submission" date="2015-04" db="UniProtKB">
        <authorList>
            <consortium name="EnsemblPlants"/>
        </authorList>
    </citation>
    <scope>IDENTIFICATION</scope>
</reference>
<protein>
    <recommendedName>
        <fullName evidence="1">PCI domain-containing protein</fullName>
    </recommendedName>
</protein>
<dbReference type="AlphaFoldDB" id="A0A0E0M9W1"/>
<name>A0A0E0M9W1_ORYPU</name>
<dbReference type="SMART" id="SM00088">
    <property type="entry name" value="PINT"/>
    <property type="match status" value="1"/>
</dbReference>
<dbReference type="HOGENOM" id="CLU_022348_1_0_1"/>
<dbReference type="Proteomes" id="UP000026962">
    <property type="component" value="Chromosome 10"/>
</dbReference>
<dbReference type="STRING" id="4537.A0A0E0M9W1"/>
<dbReference type="Pfam" id="PF01399">
    <property type="entry name" value="PCI"/>
    <property type="match status" value="1"/>
</dbReference>
<dbReference type="PANTHER" id="PTHR14145">
    <property type="entry name" value="26S PROTESOME SUBUNIT 6"/>
    <property type="match status" value="1"/>
</dbReference>
<dbReference type="Gramene" id="OPUNC10G14600.1">
    <property type="protein sequence ID" value="OPUNC10G14600.1"/>
    <property type="gene ID" value="OPUNC10G14600"/>
</dbReference>
<dbReference type="PROSITE" id="PS50250">
    <property type="entry name" value="PCI"/>
    <property type="match status" value="1"/>
</dbReference>
<dbReference type="GO" id="GO:0008180">
    <property type="term" value="C:COP9 signalosome"/>
    <property type="evidence" value="ECO:0007669"/>
    <property type="project" value="TreeGrafter"/>
</dbReference>
<proteinExistence type="predicted"/>
<dbReference type="SUPFAM" id="SSF48452">
    <property type="entry name" value="TPR-like"/>
    <property type="match status" value="1"/>
</dbReference>
<dbReference type="InterPro" id="IPR036390">
    <property type="entry name" value="WH_DNA-bd_sf"/>
</dbReference>